<organism evidence="1 4">
    <name type="scientific">Vibrio panuliri</name>
    <dbReference type="NCBI Taxonomy" id="1381081"/>
    <lineage>
        <taxon>Bacteria</taxon>
        <taxon>Pseudomonadati</taxon>
        <taxon>Pseudomonadota</taxon>
        <taxon>Gammaproteobacteria</taxon>
        <taxon>Vibrionales</taxon>
        <taxon>Vibrionaceae</taxon>
        <taxon>Vibrio</taxon>
    </lineage>
</organism>
<evidence type="ECO:0000313" key="4">
    <source>
        <dbReference type="Proteomes" id="UP000186313"/>
    </source>
</evidence>
<dbReference type="Proteomes" id="UP000186039">
    <property type="component" value="Unassembled WGS sequence"/>
</dbReference>
<evidence type="ECO:0000313" key="2">
    <source>
        <dbReference type="EMBL" id="OLQ92511.1"/>
    </source>
</evidence>
<name>A0A1Q9HMX4_9VIBR</name>
<dbReference type="EMBL" id="MJMJ01000005">
    <property type="protein sequence ID" value="OLQ92102.1"/>
    <property type="molecule type" value="Genomic_DNA"/>
</dbReference>
<dbReference type="OrthoDB" id="5913083at2"/>
<accession>A0A1Q9HMX4</accession>
<dbReference type="EMBL" id="MJMH01000166">
    <property type="protein sequence ID" value="OLQ92511.1"/>
    <property type="molecule type" value="Genomic_DNA"/>
</dbReference>
<dbReference type="STRING" id="1381081.BIY22_16465"/>
<dbReference type="AlphaFoldDB" id="A0A1Q9HMX4"/>
<dbReference type="RefSeq" id="WP_075706566.1">
    <property type="nucleotide sequence ID" value="NZ_AP019655.1"/>
</dbReference>
<proteinExistence type="predicted"/>
<evidence type="ECO:0000313" key="1">
    <source>
        <dbReference type="EMBL" id="OLQ92102.1"/>
    </source>
</evidence>
<protein>
    <submittedName>
        <fullName evidence="1">Capsular biosynthesis protein CpsB</fullName>
    </submittedName>
</protein>
<dbReference type="Pfam" id="PF10082">
    <property type="entry name" value="BBP2_2"/>
    <property type="match status" value="1"/>
</dbReference>
<evidence type="ECO:0000313" key="3">
    <source>
        <dbReference type="Proteomes" id="UP000186039"/>
    </source>
</evidence>
<comment type="caution">
    <text evidence="1">The sequence shown here is derived from an EMBL/GenBank/DDBJ whole genome shotgun (WGS) entry which is preliminary data.</text>
</comment>
<keyword evidence="3" id="KW-1185">Reference proteome</keyword>
<reference evidence="3 4" key="1">
    <citation type="submission" date="2016-09" db="EMBL/GenBank/DDBJ databases">
        <title>Genomic Taxonomy of the Vibrionaceae.</title>
        <authorList>
            <person name="Gonzalez-Castillo A."/>
            <person name="Gomez-Gil B."/>
            <person name="Enciso-Ibarra K."/>
        </authorList>
    </citation>
    <scope>NUCLEOTIDE SEQUENCE [LARGE SCALE GENOMIC DNA]</scope>
    <source>
        <strain evidence="2 3">CAIM 1902</strain>
        <strain evidence="1 4">CAIM 703</strain>
    </source>
</reference>
<sequence>MRGLSYGVIAIIGGLISVPAIANKSDGYITESGLKIVPLLDSNLEHVDNIGRFSDAEDPQSSTVFIIEPGVALQSDRNGNTYQLAYQLSSGTYFDSSDDNFIDHRLTSNNFIQLSRRHGVGLNYTFLNLHEERGSGLLAGDSLSTIADEPVKYSLHNLSATYVFGSKGAKGQIESNIRYENKRFKNYRDITLIGLTQVSTRYKDYDELGGGIAFYYRVSPVTQLLAEIDVADREYKLNDPETGRSQDNFDAYYYLGARWEMTGKTEGRLRVGLQDKSYQDSTKKDFDGLSWDLSLRWQPVDYSTVTLDGSLKAIDANQGFDSVDQTNISASWKHFWSSNYYTNSSIGLMMDDYSESSREDDLLKADLSIGYEIIDYVDLSSGWRYENNNSTINGNTYDQNVWYISANVIF</sequence>
<dbReference type="Proteomes" id="UP000186313">
    <property type="component" value="Unassembled WGS sequence"/>
</dbReference>
<dbReference type="InterPro" id="IPR018759">
    <property type="entry name" value="BBP2_2"/>
</dbReference>
<gene>
    <name evidence="2" type="ORF">BIY20_08515</name>
    <name evidence="1" type="ORF">BIY22_16465</name>
</gene>